<dbReference type="GeneID" id="31357774"/>
<keyword evidence="1" id="KW-1133">Transmembrane helix</keyword>
<dbReference type="RefSeq" id="XP_020437358.1">
    <property type="nucleotide sequence ID" value="XM_020573241.1"/>
</dbReference>
<evidence type="ECO:0000313" key="3">
    <source>
        <dbReference type="Proteomes" id="UP000001396"/>
    </source>
</evidence>
<sequence>MVNLQATSNFIIITLQIYKNKCLYFIKKCAIFLVALCLSSMVISKSEDFVELPHEVANHGRDTTHNSECPIVTSNTLTSYSRKPGAKRDIEASWKKEHYTTEPMEPVNFNGTYVQSPEEEGEDFDIFADGKGATVWAPLSPPPGTLYTIRGLDERNYYLGRNQNTNMRIVKKCGNYWYQSKLYFKSWRQVKQDNKWNQDTIKLAVATATRTANTIDISRPISLETNREDYQCPSDAKWTYGSAPNGSVWLADLIMSLIDIVSGNFAMTRRGLQILDMDVNGIARGWNTVASDCATTYPPEQTLIPSQYALEDNGNKRYMYKVRNGRGYLIAECNGDALWFSNNAYDDTYVVFTPM</sequence>
<dbReference type="InParanoid" id="D3B1S5"/>
<name>D3B1S5_HETP5</name>
<accession>D3B1S5</accession>
<proteinExistence type="predicted"/>
<organism evidence="2 3">
    <name type="scientific">Heterostelium pallidum (strain ATCC 26659 / Pp 5 / PN500)</name>
    <name type="common">Cellular slime mold</name>
    <name type="synonym">Polysphondylium pallidum</name>
    <dbReference type="NCBI Taxonomy" id="670386"/>
    <lineage>
        <taxon>Eukaryota</taxon>
        <taxon>Amoebozoa</taxon>
        <taxon>Evosea</taxon>
        <taxon>Eumycetozoa</taxon>
        <taxon>Dictyostelia</taxon>
        <taxon>Acytosteliales</taxon>
        <taxon>Acytosteliaceae</taxon>
        <taxon>Heterostelium</taxon>
    </lineage>
</organism>
<keyword evidence="1" id="KW-0812">Transmembrane</keyword>
<keyword evidence="3" id="KW-1185">Reference proteome</keyword>
<dbReference type="AlphaFoldDB" id="D3B1S5"/>
<evidence type="ECO:0000313" key="2">
    <source>
        <dbReference type="EMBL" id="EFA85249.1"/>
    </source>
</evidence>
<comment type="caution">
    <text evidence="2">The sequence shown here is derived from an EMBL/GenBank/DDBJ whole genome shotgun (WGS) entry which is preliminary data.</text>
</comment>
<reference evidence="2 3" key="1">
    <citation type="journal article" date="2011" name="Genome Res.">
        <title>Phylogeny-wide analysis of social amoeba genomes highlights ancient origins for complex intercellular communication.</title>
        <authorList>
            <person name="Heidel A.J."/>
            <person name="Lawal H.M."/>
            <person name="Felder M."/>
            <person name="Schilde C."/>
            <person name="Helps N.R."/>
            <person name="Tunggal B."/>
            <person name="Rivero F."/>
            <person name="John U."/>
            <person name="Schleicher M."/>
            <person name="Eichinger L."/>
            <person name="Platzer M."/>
            <person name="Noegel A.A."/>
            <person name="Schaap P."/>
            <person name="Gloeckner G."/>
        </authorList>
    </citation>
    <scope>NUCLEOTIDE SEQUENCE [LARGE SCALE GENOMIC DNA]</scope>
    <source>
        <strain evidence="3">ATCC 26659 / Pp 5 / PN500</strain>
    </source>
</reference>
<keyword evidence="1" id="KW-0472">Membrane</keyword>
<gene>
    <name evidence="2" type="ORF">PPL_02249</name>
</gene>
<evidence type="ECO:0000256" key="1">
    <source>
        <dbReference type="SAM" id="Phobius"/>
    </source>
</evidence>
<dbReference type="EMBL" id="ADBJ01000008">
    <property type="protein sequence ID" value="EFA85249.1"/>
    <property type="molecule type" value="Genomic_DNA"/>
</dbReference>
<dbReference type="Proteomes" id="UP000001396">
    <property type="component" value="Unassembled WGS sequence"/>
</dbReference>
<protein>
    <submittedName>
        <fullName evidence="2">Uncharacterized protein</fullName>
    </submittedName>
</protein>
<feature type="transmembrane region" description="Helical" evidence="1">
    <location>
        <begin position="25"/>
        <end position="43"/>
    </location>
</feature>